<organism evidence="1">
    <name type="scientific">marine sediment metagenome</name>
    <dbReference type="NCBI Taxonomy" id="412755"/>
    <lineage>
        <taxon>unclassified sequences</taxon>
        <taxon>metagenomes</taxon>
        <taxon>ecological metagenomes</taxon>
    </lineage>
</organism>
<name>A0A0F9CAT9_9ZZZZ</name>
<comment type="caution">
    <text evidence="1">The sequence shown here is derived from an EMBL/GenBank/DDBJ whole genome shotgun (WGS) entry which is preliminary data.</text>
</comment>
<protein>
    <recommendedName>
        <fullName evidence="2">Twin-arginine translocation signal domain-containing protein</fullName>
    </recommendedName>
</protein>
<evidence type="ECO:0008006" key="2">
    <source>
        <dbReference type="Google" id="ProtNLM"/>
    </source>
</evidence>
<dbReference type="InterPro" id="IPR006311">
    <property type="entry name" value="TAT_signal"/>
</dbReference>
<proteinExistence type="predicted"/>
<dbReference type="Pfam" id="PF10518">
    <property type="entry name" value="TAT_signal"/>
    <property type="match status" value="1"/>
</dbReference>
<dbReference type="AlphaFoldDB" id="A0A0F9CAT9"/>
<accession>A0A0F9CAT9</accession>
<sequence>MKITRRNFLKGSATAGGAAFATRFLYGELQTLVAAPPGKAVALT</sequence>
<dbReference type="InterPro" id="IPR019546">
    <property type="entry name" value="TAT_signal_bac_arc"/>
</dbReference>
<reference evidence="1" key="1">
    <citation type="journal article" date="2015" name="Nature">
        <title>Complex archaea that bridge the gap between prokaryotes and eukaryotes.</title>
        <authorList>
            <person name="Spang A."/>
            <person name="Saw J.H."/>
            <person name="Jorgensen S.L."/>
            <person name="Zaremba-Niedzwiedzka K."/>
            <person name="Martijn J."/>
            <person name="Lind A.E."/>
            <person name="van Eijk R."/>
            <person name="Schleper C."/>
            <person name="Guy L."/>
            <person name="Ettema T.J."/>
        </authorList>
    </citation>
    <scope>NUCLEOTIDE SEQUENCE</scope>
</reference>
<evidence type="ECO:0000313" key="1">
    <source>
        <dbReference type="EMBL" id="KKK93831.1"/>
    </source>
</evidence>
<gene>
    <name evidence="1" type="ORF">LCGC14_2688960</name>
</gene>
<feature type="non-terminal residue" evidence="1">
    <location>
        <position position="44"/>
    </location>
</feature>
<dbReference type="EMBL" id="LAZR01047607">
    <property type="protein sequence ID" value="KKK93831.1"/>
    <property type="molecule type" value="Genomic_DNA"/>
</dbReference>
<dbReference type="NCBIfam" id="TIGR01409">
    <property type="entry name" value="TAT_signal_seq"/>
    <property type="match status" value="1"/>
</dbReference>
<dbReference type="PROSITE" id="PS51318">
    <property type="entry name" value="TAT"/>
    <property type="match status" value="1"/>
</dbReference>